<feature type="transmembrane region" description="Helical" evidence="6">
    <location>
        <begin position="742"/>
        <end position="761"/>
    </location>
</feature>
<sequence length="793" mass="82461">MNAARRAIAVWLLALAAGLVVIARADYTADMSAFLPKNPSPQQQLLVDQLKAGVLSRMLLIGIEGGDAPARAALSRALAERMRAGGDFSAVRNGEAGAHARDRELLFANRYLLSPAVTPERFAVAGLAQAIGDSIDLLASPAGLMLKRLLPQDPTGELMELVGALDGGSGSPPSLHGAWASRDGQRAILMAQVRASGADLDAQEAALARIRTDFAALAAQAGVADARVLLSGSPVFATSSRDTIRSEVTRLSILGTLGVVCLLLLVYRSFTALALGLLPVACGVVAGIAAVSLGFGTVHGITIGFGTTLIGEAIDYSIYYFVQSQRARDGGDSDAGSWMQRFWPTIRLGVTTSICGFAALLFSGFPGLAQLGLYSIAGLVAAAAFTRFVLPQLCPEDFRIRDITGIGERLAGGVARLAALRWIVPVLALAAAATVFAHRDTLWNPGLGGLSPIPADAQQLDQSLRAELGAPDLRYLVVANAGSREASLAAAERIGRELQPLVERGVIAGFDSPTRFLPSAATQRARQQALPAPDELARRLPAALRELPLRADKLQPFLDDVARARTQPLLTPEAFAGSTLALAVDALLLPGSAGWSALLPLRAPQGADGRLLPIDPAAVRQALAAAGQPEALFVDLLGESNRLYATYLDEAILLSLAGFAAIVLLLALALRSPARLARVLLPLVTAVLLVVAGLALAGEKMTLLHLVGLLLAVAVGSNYALFFDRSGSAGDRAGTPQTLASLALANCTTMIGFGVLAFSQVPVLRAIGVTVGPGAVLALLLAAILAGQRERRA</sequence>
<evidence type="ECO:0000256" key="5">
    <source>
        <dbReference type="ARBA" id="ARBA00023136"/>
    </source>
</evidence>
<dbReference type="SUPFAM" id="SSF82866">
    <property type="entry name" value="Multidrug efflux transporter AcrB transmembrane domain"/>
    <property type="match status" value="2"/>
</dbReference>
<keyword evidence="4 6" id="KW-1133">Transmembrane helix</keyword>
<dbReference type="EMBL" id="CP064781">
    <property type="protein sequence ID" value="QRJ64751.1"/>
    <property type="molecule type" value="Genomic_DNA"/>
</dbReference>
<dbReference type="InterPro" id="IPR050545">
    <property type="entry name" value="Mycobact_MmpL"/>
</dbReference>
<evidence type="ECO:0000259" key="7">
    <source>
        <dbReference type="Pfam" id="PF03176"/>
    </source>
</evidence>
<evidence type="ECO:0000256" key="6">
    <source>
        <dbReference type="SAM" id="Phobius"/>
    </source>
</evidence>
<feature type="transmembrane region" description="Helical" evidence="6">
    <location>
        <begin position="767"/>
        <end position="787"/>
    </location>
</feature>
<dbReference type="PANTHER" id="PTHR33406:SF13">
    <property type="entry name" value="MEMBRANE PROTEIN YDFJ"/>
    <property type="match status" value="1"/>
</dbReference>
<dbReference type="Gene3D" id="1.20.1640.10">
    <property type="entry name" value="Multidrug efflux transporter AcrB transmembrane domain"/>
    <property type="match status" value="2"/>
</dbReference>
<feature type="transmembrane region" description="Helical" evidence="6">
    <location>
        <begin position="371"/>
        <end position="390"/>
    </location>
</feature>
<feature type="transmembrane region" description="Helical" evidence="6">
    <location>
        <begin position="651"/>
        <end position="670"/>
    </location>
</feature>
<dbReference type="Proteomes" id="UP000663444">
    <property type="component" value="Chromosome"/>
</dbReference>
<dbReference type="AlphaFoldDB" id="A0A974SQT1"/>
<feature type="transmembrane region" description="Helical" evidence="6">
    <location>
        <begin position="274"/>
        <end position="295"/>
    </location>
</feature>
<evidence type="ECO:0000256" key="4">
    <source>
        <dbReference type="ARBA" id="ARBA00022989"/>
    </source>
</evidence>
<dbReference type="GO" id="GO:0005886">
    <property type="term" value="C:plasma membrane"/>
    <property type="evidence" value="ECO:0007669"/>
    <property type="project" value="UniProtKB-SubCell"/>
</dbReference>
<organism evidence="8 9">
    <name type="scientific">Azospira restricta</name>
    <dbReference type="NCBI Taxonomy" id="404405"/>
    <lineage>
        <taxon>Bacteria</taxon>
        <taxon>Pseudomonadati</taxon>
        <taxon>Pseudomonadota</taxon>
        <taxon>Betaproteobacteria</taxon>
        <taxon>Rhodocyclales</taxon>
        <taxon>Rhodocyclaceae</taxon>
        <taxon>Azospira</taxon>
    </lineage>
</organism>
<name>A0A974SQT1_9RHOO</name>
<evidence type="ECO:0000313" key="8">
    <source>
        <dbReference type="EMBL" id="QRJ64751.1"/>
    </source>
</evidence>
<evidence type="ECO:0000256" key="3">
    <source>
        <dbReference type="ARBA" id="ARBA00022692"/>
    </source>
</evidence>
<feature type="transmembrane region" description="Helical" evidence="6">
    <location>
        <begin position="301"/>
        <end position="322"/>
    </location>
</feature>
<feature type="transmembrane region" description="Helical" evidence="6">
    <location>
        <begin position="248"/>
        <end position="267"/>
    </location>
</feature>
<gene>
    <name evidence="8" type="ORF">IWH25_05220</name>
</gene>
<evidence type="ECO:0000256" key="2">
    <source>
        <dbReference type="ARBA" id="ARBA00022475"/>
    </source>
</evidence>
<evidence type="ECO:0000313" key="9">
    <source>
        <dbReference type="Proteomes" id="UP000663444"/>
    </source>
</evidence>
<keyword evidence="3 6" id="KW-0812">Transmembrane</keyword>
<dbReference type="RefSeq" id="WP_203388278.1">
    <property type="nucleotide sequence ID" value="NZ_CP064781.1"/>
</dbReference>
<proteinExistence type="predicted"/>
<keyword evidence="9" id="KW-1185">Reference proteome</keyword>
<evidence type="ECO:0000256" key="1">
    <source>
        <dbReference type="ARBA" id="ARBA00004651"/>
    </source>
</evidence>
<feature type="transmembrane region" description="Helical" evidence="6">
    <location>
        <begin position="419"/>
        <end position="437"/>
    </location>
</feature>
<dbReference type="Pfam" id="PF03176">
    <property type="entry name" value="MMPL"/>
    <property type="match status" value="1"/>
</dbReference>
<feature type="transmembrane region" description="Helical" evidence="6">
    <location>
        <begin position="703"/>
        <end position="722"/>
    </location>
</feature>
<comment type="subcellular location">
    <subcellularLocation>
        <location evidence="1">Cell membrane</location>
        <topology evidence="1">Multi-pass membrane protein</topology>
    </subcellularLocation>
</comment>
<keyword evidence="5 6" id="KW-0472">Membrane</keyword>
<feature type="transmembrane region" description="Helical" evidence="6">
    <location>
        <begin position="342"/>
        <end position="365"/>
    </location>
</feature>
<dbReference type="PANTHER" id="PTHR33406">
    <property type="entry name" value="MEMBRANE PROTEIN MJ1562-RELATED"/>
    <property type="match status" value="1"/>
</dbReference>
<protein>
    <submittedName>
        <fullName evidence="8">MMPL family transporter</fullName>
    </submittedName>
</protein>
<dbReference type="InterPro" id="IPR004869">
    <property type="entry name" value="MMPL_dom"/>
</dbReference>
<dbReference type="KEGG" id="ares:IWH25_05220"/>
<keyword evidence="2" id="KW-1003">Cell membrane</keyword>
<accession>A0A974SQT1</accession>
<feature type="transmembrane region" description="Helical" evidence="6">
    <location>
        <begin position="679"/>
        <end position="697"/>
    </location>
</feature>
<reference evidence="8" key="1">
    <citation type="submission" date="2020-11" db="EMBL/GenBank/DDBJ databases">
        <title>Azospira restricta DSM 18626 genome sequence.</title>
        <authorList>
            <person name="Moe W.M."/>
        </authorList>
    </citation>
    <scope>NUCLEOTIDE SEQUENCE</scope>
    <source>
        <strain evidence="8">DSM 18626</strain>
    </source>
</reference>
<feature type="domain" description="Membrane transport protein MMPL" evidence="7">
    <location>
        <begin position="174"/>
        <end position="393"/>
    </location>
</feature>